<organism evidence="2 3">
    <name type="scientific">Cardiocondyla obscurior</name>
    <dbReference type="NCBI Taxonomy" id="286306"/>
    <lineage>
        <taxon>Eukaryota</taxon>
        <taxon>Metazoa</taxon>
        <taxon>Ecdysozoa</taxon>
        <taxon>Arthropoda</taxon>
        <taxon>Hexapoda</taxon>
        <taxon>Insecta</taxon>
        <taxon>Pterygota</taxon>
        <taxon>Neoptera</taxon>
        <taxon>Endopterygota</taxon>
        <taxon>Hymenoptera</taxon>
        <taxon>Apocrita</taxon>
        <taxon>Aculeata</taxon>
        <taxon>Formicoidea</taxon>
        <taxon>Formicidae</taxon>
        <taxon>Myrmicinae</taxon>
        <taxon>Cardiocondyla</taxon>
    </lineage>
</organism>
<accession>A0AAW2FEG7</accession>
<feature type="region of interest" description="Disordered" evidence="1">
    <location>
        <begin position="33"/>
        <end position="63"/>
    </location>
</feature>
<feature type="compositionally biased region" description="Basic residues" evidence="1">
    <location>
        <begin position="36"/>
        <end position="63"/>
    </location>
</feature>
<proteinExistence type="predicted"/>
<dbReference type="EMBL" id="JADYXP020000012">
    <property type="protein sequence ID" value="KAL0113348.1"/>
    <property type="molecule type" value="Genomic_DNA"/>
</dbReference>
<keyword evidence="3" id="KW-1185">Reference proteome</keyword>
<dbReference type="Proteomes" id="UP001430953">
    <property type="component" value="Unassembled WGS sequence"/>
</dbReference>
<sequence length="63" mass="7784">MHTRVKKKKRKKKYFSRDINEAVIKIIDAIIEKKPAGKRRGKRGKRKRERKKKKRGRERKRKK</sequence>
<protein>
    <submittedName>
        <fullName evidence="2">Uncharacterized protein</fullName>
    </submittedName>
</protein>
<comment type="caution">
    <text evidence="2">The sequence shown here is derived from an EMBL/GenBank/DDBJ whole genome shotgun (WGS) entry which is preliminary data.</text>
</comment>
<reference evidence="2 3" key="1">
    <citation type="submission" date="2023-03" db="EMBL/GenBank/DDBJ databases">
        <title>High recombination rates correlate with genetic variation in Cardiocondyla obscurior ants.</title>
        <authorList>
            <person name="Errbii M."/>
        </authorList>
    </citation>
    <scope>NUCLEOTIDE SEQUENCE [LARGE SCALE GENOMIC DNA]</scope>
    <source>
        <strain evidence="2">Alpha-2009</strain>
        <tissue evidence="2">Whole body</tissue>
    </source>
</reference>
<evidence type="ECO:0000256" key="1">
    <source>
        <dbReference type="SAM" id="MobiDB-lite"/>
    </source>
</evidence>
<evidence type="ECO:0000313" key="2">
    <source>
        <dbReference type="EMBL" id="KAL0113348.1"/>
    </source>
</evidence>
<gene>
    <name evidence="2" type="ORF">PUN28_012482</name>
</gene>
<dbReference type="AlphaFoldDB" id="A0AAW2FEG7"/>
<name>A0AAW2FEG7_9HYME</name>
<evidence type="ECO:0000313" key="3">
    <source>
        <dbReference type="Proteomes" id="UP001430953"/>
    </source>
</evidence>